<proteinExistence type="predicted"/>
<gene>
    <name evidence="1" type="ORF">DCO61_01460</name>
    <name evidence="2" type="ORF">LS64_010765</name>
</gene>
<comment type="caution">
    <text evidence="2">The sequence shown here is derived from an EMBL/GenBank/DDBJ whole genome shotgun (WGS) entry which is preliminary data.</text>
</comment>
<dbReference type="Pfam" id="PF09205">
    <property type="entry name" value="DUF1955"/>
    <property type="match status" value="1"/>
</dbReference>
<dbReference type="RefSeq" id="WP_034570882.1">
    <property type="nucleotide sequence ID" value="NZ_JRMP02000023.1"/>
</dbReference>
<reference evidence="2 3" key="2">
    <citation type="journal article" date="2016" name="Infect. Immun.">
        <title>Helicobacter saguini, a Novel Helicobacter Isolated from Cotton-Top Tamarins with Ulcerative Colitis, Has Proinflammatory Properties and Induces Typhlocolitis and Dysplasia in Gnotobiotic IL-10-/- Mice.</title>
        <authorList>
            <person name="Shen Z."/>
            <person name="Mannion A."/>
            <person name="Whary M.T."/>
            <person name="Muthupalani S."/>
            <person name="Sheh A."/>
            <person name="Feng Y."/>
            <person name="Gong G."/>
            <person name="Vandamme P."/>
            <person name="Holcombe H.R."/>
            <person name="Paster B.J."/>
            <person name="Fox J.G."/>
        </authorList>
    </citation>
    <scope>NUCLEOTIDE SEQUENCE [LARGE SCALE GENOMIC DNA]</scope>
    <source>
        <strain evidence="2 3">MIT 97-6194</strain>
    </source>
</reference>
<accession>A0A347VRC2</accession>
<evidence type="ECO:0000313" key="2">
    <source>
        <dbReference type="EMBL" id="TLD92165.1"/>
    </source>
</evidence>
<dbReference type="Gene3D" id="1.25.40.10">
    <property type="entry name" value="Tetratricopeptide repeat domain"/>
    <property type="match status" value="1"/>
</dbReference>
<name>A0A347VRC2_9HELI</name>
<evidence type="ECO:0000313" key="1">
    <source>
        <dbReference type="EMBL" id="MWV68728.1"/>
    </source>
</evidence>
<reference evidence="2 3" key="1">
    <citation type="journal article" date="2014" name="Genome Announc.">
        <title>Draft genome sequences of eight enterohepatic helicobacter species isolated from both laboratory and wild rodents.</title>
        <authorList>
            <person name="Sheh A."/>
            <person name="Shen Z."/>
            <person name="Fox J.G."/>
        </authorList>
    </citation>
    <scope>NUCLEOTIDE SEQUENCE [LARGE SCALE GENOMIC DNA]</scope>
    <source>
        <strain evidence="2 3">MIT 97-6194</strain>
    </source>
</reference>
<organism evidence="2 3">
    <name type="scientific">Helicobacter saguini</name>
    <dbReference type="NCBI Taxonomy" id="1548018"/>
    <lineage>
        <taxon>Bacteria</taxon>
        <taxon>Pseudomonadati</taxon>
        <taxon>Campylobacterota</taxon>
        <taxon>Epsilonproteobacteria</taxon>
        <taxon>Campylobacterales</taxon>
        <taxon>Helicobacteraceae</taxon>
        <taxon>Helicobacter</taxon>
    </lineage>
</organism>
<sequence>MFRIFFSVFLCVNIMFCVPQNIQDEYDDICWNCYDPSIPIQNFLNRNREILKNLCFKNDVNACMMIANLYAKSGNDFDAQDYWQKACKLGNKDACPMVDSK</sequence>
<dbReference type="Proteomes" id="UP000477070">
    <property type="component" value="Unassembled WGS sequence"/>
</dbReference>
<dbReference type="InterPro" id="IPR015288">
    <property type="entry name" value="DUF1955"/>
</dbReference>
<dbReference type="InterPro" id="IPR011990">
    <property type="entry name" value="TPR-like_helical_dom_sf"/>
</dbReference>
<dbReference type="Proteomes" id="UP000029714">
    <property type="component" value="Unassembled WGS sequence"/>
</dbReference>
<reference evidence="2" key="3">
    <citation type="submission" date="2018-04" db="EMBL/GenBank/DDBJ databases">
        <authorList>
            <person name="Sheh A."/>
            <person name="Shen Z."/>
            <person name="Mannion A.J."/>
            <person name="Fox J.G."/>
        </authorList>
    </citation>
    <scope>NUCLEOTIDE SEQUENCE</scope>
    <source>
        <strain evidence="2">MIT 97-6194</strain>
    </source>
</reference>
<dbReference type="AlphaFoldDB" id="A0A347VRC2"/>
<protein>
    <submittedName>
        <fullName evidence="2">DUF1955 domain-containing protein</fullName>
    </submittedName>
</protein>
<evidence type="ECO:0000313" key="4">
    <source>
        <dbReference type="Proteomes" id="UP000477070"/>
    </source>
</evidence>
<dbReference type="SUPFAM" id="SSF101424">
    <property type="entry name" value="Hypothetical protein ST1625"/>
    <property type="match status" value="1"/>
</dbReference>
<keyword evidence="3" id="KW-1185">Reference proteome</keyword>
<dbReference type="EMBL" id="JRMP02000023">
    <property type="protein sequence ID" value="TLD92165.1"/>
    <property type="molecule type" value="Genomic_DNA"/>
</dbReference>
<reference evidence="1 4" key="4">
    <citation type="submission" date="2019-12" db="EMBL/GenBank/DDBJ databases">
        <title>Multi-Generational Helicobacter saguini Isolates.</title>
        <authorList>
            <person name="Mannion A."/>
            <person name="Shen Z."/>
            <person name="Fox J.G."/>
        </authorList>
    </citation>
    <scope>NUCLEOTIDE SEQUENCE [LARGE SCALE GENOMIC DNA]</scope>
    <source>
        <strain evidence="1">16-048</strain>
        <strain evidence="4">16-048 (F4)</strain>
    </source>
</reference>
<evidence type="ECO:0000313" key="3">
    <source>
        <dbReference type="Proteomes" id="UP000029714"/>
    </source>
</evidence>
<dbReference type="InterPro" id="IPR036321">
    <property type="entry name" value="ST1625"/>
</dbReference>
<dbReference type="OrthoDB" id="5327555at2"/>
<dbReference type="EMBL" id="QBIU01000001">
    <property type="protein sequence ID" value="MWV68728.1"/>
    <property type="molecule type" value="Genomic_DNA"/>
</dbReference>
<dbReference type="STRING" id="1548018.LS64_03880"/>